<proteinExistence type="predicted"/>
<dbReference type="PANTHER" id="PTHR43065">
    <property type="entry name" value="SENSOR HISTIDINE KINASE"/>
    <property type="match status" value="1"/>
</dbReference>
<evidence type="ECO:0000256" key="1">
    <source>
        <dbReference type="ARBA" id="ARBA00000085"/>
    </source>
</evidence>
<dbReference type="PRINTS" id="PR00344">
    <property type="entry name" value="BCTRLSENSOR"/>
</dbReference>
<dbReference type="InterPro" id="IPR003594">
    <property type="entry name" value="HATPase_dom"/>
</dbReference>
<dbReference type="PROSITE" id="PS50885">
    <property type="entry name" value="HAMP"/>
    <property type="match status" value="1"/>
</dbReference>
<feature type="transmembrane region" description="Helical" evidence="10">
    <location>
        <begin position="208"/>
        <end position="226"/>
    </location>
</feature>
<dbReference type="SMART" id="SM00388">
    <property type="entry name" value="HisKA"/>
    <property type="match status" value="1"/>
</dbReference>
<evidence type="ECO:0000259" key="12">
    <source>
        <dbReference type="PROSITE" id="PS50885"/>
    </source>
</evidence>
<reference evidence="13" key="1">
    <citation type="submission" date="2022-10" db="EMBL/GenBank/DDBJ databases">
        <title>Gaoshiqiia sediminis gen. nov., sp. nov., isolated from coastal sediment.</title>
        <authorList>
            <person name="Yu W.X."/>
            <person name="Mu D.S."/>
            <person name="Du J.Z."/>
            <person name="Liang Y.Q."/>
        </authorList>
    </citation>
    <scope>NUCLEOTIDE SEQUENCE</scope>
    <source>
        <strain evidence="13">A06</strain>
    </source>
</reference>
<keyword evidence="10" id="KW-1133">Transmembrane helix</keyword>
<feature type="transmembrane region" description="Helical" evidence="10">
    <location>
        <begin position="415"/>
        <end position="432"/>
    </location>
</feature>
<dbReference type="Gene3D" id="6.10.340.10">
    <property type="match status" value="1"/>
</dbReference>
<keyword evidence="14" id="KW-1185">Reference proteome</keyword>
<dbReference type="PROSITE" id="PS50109">
    <property type="entry name" value="HIS_KIN"/>
    <property type="match status" value="1"/>
</dbReference>
<feature type="transmembrane region" description="Helical" evidence="10">
    <location>
        <begin position="392"/>
        <end position="409"/>
    </location>
</feature>
<comment type="subcellular location">
    <subcellularLocation>
        <location evidence="2">Membrane</location>
    </subcellularLocation>
</comment>
<evidence type="ECO:0000256" key="6">
    <source>
        <dbReference type="ARBA" id="ARBA00022741"/>
    </source>
</evidence>
<evidence type="ECO:0000256" key="2">
    <source>
        <dbReference type="ARBA" id="ARBA00004370"/>
    </source>
</evidence>
<keyword evidence="10" id="KW-0812">Transmembrane</keyword>
<evidence type="ECO:0000256" key="9">
    <source>
        <dbReference type="ARBA" id="ARBA00023012"/>
    </source>
</evidence>
<dbReference type="InterPro" id="IPR003661">
    <property type="entry name" value="HisK_dim/P_dom"/>
</dbReference>
<dbReference type="InterPro" id="IPR036097">
    <property type="entry name" value="HisK_dim/P_sf"/>
</dbReference>
<feature type="transmembrane region" description="Helical" evidence="10">
    <location>
        <begin position="318"/>
        <end position="339"/>
    </location>
</feature>
<dbReference type="GO" id="GO:0005524">
    <property type="term" value="F:ATP binding"/>
    <property type="evidence" value="ECO:0007669"/>
    <property type="project" value="UniProtKB-KW"/>
</dbReference>
<evidence type="ECO:0000256" key="5">
    <source>
        <dbReference type="ARBA" id="ARBA00022679"/>
    </source>
</evidence>
<feature type="transmembrane region" description="Helical" evidence="10">
    <location>
        <begin position="238"/>
        <end position="255"/>
    </location>
</feature>
<dbReference type="SUPFAM" id="SSF55874">
    <property type="entry name" value="ATPase domain of HSP90 chaperone/DNA topoisomerase II/histidine kinase"/>
    <property type="match status" value="1"/>
</dbReference>
<feature type="transmembrane region" description="Helical" evidence="10">
    <location>
        <begin position="912"/>
        <end position="936"/>
    </location>
</feature>
<evidence type="ECO:0000313" key="14">
    <source>
        <dbReference type="Proteomes" id="UP001163821"/>
    </source>
</evidence>
<dbReference type="InterPro" id="IPR004358">
    <property type="entry name" value="Sig_transdc_His_kin-like_C"/>
</dbReference>
<feature type="transmembrane region" description="Helical" evidence="10">
    <location>
        <begin position="275"/>
        <end position="298"/>
    </location>
</feature>
<evidence type="ECO:0000256" key="10">
    <source>
        <dbReference type="SAM" id="Phobius"/>
    </source>
</evidence>
<dbReference type="Gene3D" id="1.10.287.130">
    <property type="match status" value="1"/>
</dbReference>
<keyword evidence="9" id="KW-0902">Two-component regulatory system</keyword>
<dbReference type="Pfam" id="PF02518">
    <property type="entry name" value="HATPase_c"/>
    <property type="match status" value="1"/>
</dbReference>
<feature type="domain" description="HAMP" evidence="12">
    <location>
        <begin position="936"/>
        <end position="988"/>
    </location>
</feature>
<protein>
    <recommendedName>
        <fullName evidence="3">histidine kinase</fullName>
        <ecNumber evidence="3">2.7.13.3</ecNumber>
    </recommendedName>
</protein>
<sequence length="1217" mass="141495">MEKLKKYLLLLLAASFFVLGFIVENRLLHPEQETKVAKNFEQRLHQKQISLDEKLDEIATTIERDDFDGNFQTAFNDLLPLFGEQGMGFLITYQSQLLFWSNNRFSFAGRFIRQLSNANVQFLPNGIYYSAVRKAGGYSVIGLIHLKDSYAIENEFIENKFAEAFSIPANYSIRLTNSSYALPVHDRDGKYLLSLVPSGKIHCPHARLYLPSVLFGFGLLALFLFARVMFKQYRHEHFILRVAVLGLSLFGFYWLRILFRFPSVCYAFDVFSPSLYAYSFWLPSLGDLLLLTILIFFWSLNFAKDFIFSKKKKTYELVVAYGFIALFYLLVNFLVQNLIRNSSFSFQLNRIDNINQYSLVGYLIIALLFFSAFIINLKVVEASEVHLPRRRFLLVHAFLLMGSVILAIWVRNVNLYALCLFLITNFSVLVLQKTQLKRFSLSFLIYFVSLYTFFTLIIIQNHNNNRRQQIQQLMAINLYSEHDPAAEVFLTEMQQEMSTDSVIPYLLSSSYSHLEEYIVHQYFSGYFRKYDSQITVCDGSDSLLVQPDNRLVPCFPFFDEMIADYGTQIPGTNFYYLDNMNGRISYFGKLFYPLSSDSLGISVFIELKSKLLPEGAGFPELLLDRSLQKPERYRQFSYAKYFNNDLVYLSGDYQYNYYINTYDLGNTKEEFVLKKWDGYDHLIYRLDNNNYILVSTSSFEFIDYLISFPYLFVFYFVFILVVVFAGNANYRRQALIYDLKFRIQASIIAVVLLSLLVVAGGTIYYNIREYENKHQDDLNEKMKSIAEEINLRLSEVDEFTVDVESWLWRELNDLSNIFRTDINIYGIDGEMIASSRPEIINRGIISTRMDAQAFYELTENYQISYMQPESIGNLSFLSIYEPIINNKGEYLGFINLPYFTRGDKLKQEVSTFIVAFINLYVLLFFASVLVAVLLANQITRPLSLIREKLKGIQLDKKNEQITYQRDDEIGALVQEYNRKVEELADSAELLARTERELAWREMAKQIAHEIKNPLTPMKLNIQYLQRAKAENSAHYDEYFDRVTRTLIEQIDTLSDIATEFSNFAKIPKARNEVFNLSERLRHVAELFESSHQTKFRLELNGLDYVLVFADKEQVSRAVVNLVKNAIQSIPPKRKGQVTVSLQKDDEVAIISVEDNGVGIPEAIRQQMFQPNFTTKTSGMGLGLAIVKKITETFRGRIWFETEIERGTTFFMEIPLYK</sequence>
<feature type="transmembrane region" description="Helical" evidence="10">
    <location>
        <begin position="747"/>
        <end position="767"/>
    </location>
</feature>
<keyword evidence="6" id="KW-0547">Nucleotide-binding</keyword>
<accession>A0AA41Y377</accession>
<dbReference type="Proteomes" id="UP001163821">
    <property type="component" value="Unassembled WGS sequence"/>
</dbReference>
<evidence type="ECO:0000256" key="7">
    <source>
        <dbReference type="ARBA" id="ARBA00022777"/>
    </source>
</evidence>
<dbReference type="Gene3D" id="3.30.565.10">
    <property type="entry name" value="Histidine kinase-like ATPase, C-terminal domain"/>
    <property type="match status" value="1"/>
</dbReference>
<dbReference type="InterPro" id="IPR036890">
    <property type="entry name" value="HATPase_C_sf"/>
</dbReference>
<feature type="domain" description="Histidine kinase" evidence="11">
    <location>
        <begin position="1005"/>
        <end position="1217"/>
    </location>
</feature>
<dbReference type="GO" id="GO:0016020">
    <property type="term" value="C:membrane"/>
    <property type="evidence" value="ECO:0007669"/>
    <property type="project" value="UniProtKB-SubCell"/>
</dbReference>
<keyword evidence="7" id="KW-0418">Kinase</keyword>
<feature type="transmembrane region" description="Helical" evidence="10">
    <location>
        <begin position="359"/>
        <end position="380"/>
    </location>
</feature>
<dbReference type="EMBL" id="JAPAAF010000008">
    <property type="protein sequence ID" value="MCW0482631.1"/>
    <property type="molecule type" value="Genomic_DNA"/>
</dbReference>
<dbReference type="InterPro" id="IPR005467">
    <property type="entry name" value="His_kinase_dom"/>
</dbReference>
<dbReference type="GO" id="GO:0000155">
    <property type="term" value="F:phosphorelay sensor kinase activity"/>
    <property type="evidence" value="ECO:0007669"/>
    <property type="project" value="InterPro"/>
</dbReference>
<dbReference type="EC" id="2.7.13.3" evidence="3"/>
<evidence type="ECO:0000256" key="8">
    <source>
        <dbReference type="ARBA" id="ARBA00022840"/>
    </source>
</evidence>
<comment type="catalytic activity">
    <reaction evidence="1">
        <text>ATP + protein L-histidine = ADP + protein N-phospho-L-histidine.</text>
        <dbReference type="EC" id="2.7.13.3"/>
    </reaction>
</comment>
<evidence type="ECO:0000259" key="11">
    <source>
        <dbReference type="PROSITE" id="PS50109"/>
    </source>
</evidence>
<dbReference type="InterPro" id="IPR003660">
    <property type="entry name" value="HAMP_dom"/>
</dbReference>
<gene>
    <name evidence="13" type="ORF">N2K84_07830</name>
</gene>
<dbReference type="PANTHER" id="PTHR43065:SF46">
    <property type="entry name" value="C4-DICARBOXYLATE TRANSPORT SENSOR PROTEIN DCTB"/>
    <property type="match status" value="1"/>
</dbReference>
<keyword evidence="10" id="KW-0472">Membrane</keyword>
<evidence type="ECO:0000256" key="4">
    <source>
        <dbReference type="ARBA" id="ARBA00022553"/>
    </source>
</evidence>
<dbReference type="SUPFAM" id="SSF47384">
    <property type="entry name" value="Homodimeric domain of signal transducing histidine kinase"/>
    <property type="match status" value="1"/>
</dbReference>
<comment type="caution">
    <text evidence="13">The sequence shown here is derived from an EMBL/GenBank/DDBJ whole genome shotgun (WGS) entry which is preliminary data.</text>
</comment>
<name>A0AA41Y377_9BACT</name>
<keyword evidence="8 13" id="KW-0067">ATP-binding</keyword>
<organism evidence="13 14">
    <name type="scientific">Gaoshiqia sediminis</name>
    <dbReference type="NCBI Taxonomy" id="2986998"/>
    <lineage>
        <taxon>Bacteria</taxon>
        <taxon>Pseudomonadati</taxon>
        <taxon>Bacteroidota</taxon>
        <taxon>Bacteroidia</taxon>
        <taxon>Marinilabiliales</taxon>
        <taxon>Prolixibacteraceae</taxon>
        <taxon>Gaoshiqia</taxon>
    </lineage>
</organism>
<dbReference type="CDD" id="cd00075">
    <property type="entry name" value="HATPase"/>
    <property type="match status" value="1"/>
</dbReference>
<dbReference type="SMART" id="SM00387">
    <property type="entry name" value="HATPase_c"/>
    <property type="match status" value="1"/>
</dbReference>
<dbReference type="Pfam" id="PF00512">
    <property type="entry name" value="HisKA"/>
    <property type="match status" value="1"/>
</dbReference>
<dbReference type="CDD" id="cd00082">
    <property type="entry name" value="HisKA"/>
    <property type="match status" value="1"/>
</dbReference>
<keyword evidence="4" id="KW-0597">Phosphoprotein</keyword>
<dbReference type="RefSeq" id="WP_282591236.1">
    <property type="nucleotide sequence ID" value="NZ_JAPAAF010000008.1"/>
</dbReference>
<feature type="transmembrane region" description="Helical" evidence="10">
    <location>
        <begin position="439"/>
        <end position="459"/>
    </location>
</feature>
<keyword evidence="5" id="KW-0808">Transferase</keyword>
<dbReference type="AlphaFoldDB" id="A0AA41Y377"/>
<evidence type="ECO:0000313" key="13">
    <source>
        <dbReference type="EMBL" id="MCW0482631.1"/>
    </source>
</evidence>
<evidence type="ECO:0000256" key="3">
    <source>
        <dbReference type="ARBA" id="ARBA00012438"/>
    </source>
</evidence>
<feature type="transmembrane region" description="Helical" evidence="10">
    <location>
        <begin position="704"/>
        <end position="726"/>
    </location>
</feature>